<dbReference type="GO" id="GO:0046872">
    <property type="term" value="F:metal ion binding"/>
    <property type="evidence" value="ECO:0007669"/>
    <property type="project" value="UniProtKB-KW"/>
</dbReference>
<dbReference type="InterPro" id="IPR006330">
    <property type="entry name" value="Ado/ade_deaminase"/>
</dbReference>
<dbReference type="RefSeq" id="WP_097803365.1">
    <property type="nucleotide sequence ID" value="NZ_FXYH01000002.1"/>
</dbReference>
<dbReference type="PANTHER" id="PTHR43114:SF6">
    <property type="entry name" value="ADENINE DEAMINASE"/>
    <property type="match status" value="1"/>
</dbReference>
<dbReference type="SUPFAM" id="SSF51556">
    <property type="entry name" value="Metallo-dependent hydrolases"/>
    <property type="match status" value="1"/>
</dbReference>
<evidence type="ECO:0000256" key="1">
    <source>
        <dbReference type="ARBA" id="ARBA00001947"/>
    </source>
</evidence>
<sequence length="335" mass="37109">MIDEDRQSAILNRPKAELHTHIEGAAPPAFIQGLAKEKNIDISRIFREDGSYDYRDFVHFLSVYEAATSVLTGPAEFARLTTAILTEAAENGVVYMETFISPDFCGGSDVAAWKEYLHAIQDAADAAQRDMGITLCGIATPIRHFGPDKAKLAARCAAETAGEFIVGLGMGGDENQGRQGDFAYSFDMAREAGLHLTTHAGEWRGPQEVRDAVEDLGVTRIGHGVRVIEDLAVVDMLIEREITLEICPGSNVFLGVYDKLEQHPIEKLRERGVKVTVSTDDPPFFRTTMRKEYADLMRVFDWDAEIFDQIDRNTMDAAFCGADTKARIRKLLEAS</sequence>
<evidence type="ECO:0000313" key="8">
    <source>
        <dbReference type="Proteomes" id="UP000220836"/>
    </source>
</evidence>
<evidence type="ECO:0000256" key="5">
    <source>
        <dbReference type="ARBA" id="ARBA00022833"/>
    </source>
</evidence>
<evidence type="ECO:0000256" key="2">
    <source>
        <dbReference type="ARBA" id="ARBA00006676"/>
    </source>
</evidence>
<feature type="domain" description="Adenosine deaminase" evidence="6">
    <location>
        <begin position="14"/>
        <end position="332"/>
    </location>
</feature>
<reference evidence="7 8" key="1">
    <citation type="submission" date="2017-05" db="EMBL/GenBank/DDBJ databases">
        <authorList>
            <person name="Song R."/>
            <person name="Chenine A.L."/>
            <person name="Ruprecht R.M."/>
        </authorList>
    </citation>
    <scope>NUCLEOTIDE SEQUENCE [LARGE SCALE GENOMIC DNA]</scope>
    <source>
        <strain evidence="7 8">CECT 8663</strain>
    </source>
</reference>
<dbReference type="EMBL" id="FXYH01000002">
    <property type="protein sequence ID" value="SMX36550.1"/>
    <property type="molecule type" value="Genomic_DNA"/>
</dbReference>
<dbReference type="AlphaFoldDB" id="A0A238K0Y1"/>
<dbReference type="InterPro" id="IPR032466">
    <property type="entry name" value="Metal_Hydrolase"/>
</dbReference>
<dbReference type="NCBIfam" id="NF006848">
    <property type="entry name" value="PRK09358.1-3"/>
    <property type="match status" value="1"/>
</dbReference>
<dbReference type="InterPro" id="IPR001365">
    <property type="entry name" value="A_deaminase_dom"/>
</dbReference>
<evidence type="ECO:0000256" key="4">
    <source>
        <dbReference type="ARBA" id="ARBA00022801"/>
    </source>
</evidence>
<dbReference type="GO" id="GO:0019239">
    <property type="term" value="F:deaminase activity"/>
    <property type="evidence" value="ECO:0007669"/>
    <property type="project" value="InterPro"/>
</dbReference>
<dbReference type="Gene3D" id="3.20.20.140">
    <property type="entry name" value="Metal-dependent hydrolases"/>
    <property type="match status" value="1"/>
</dbReference>
<keyword evidence="5" id="KW-0862">Zinc</keyword>
<evidence type="ECO:0000259" key="6">
    <source>
        <dbReference type="Pfam" id="PF00962"/>
    </source>
</evidence>
<accession>A0A238K0Y1</accession>
<protein>
    <submittedName>
        <fullName evidence="7">Aminodeoxyfutalosine deaminase</fullName>
        <ecNumber evidence="7">3.5.4.-</ecNumber>
    </submittedName>
</protein>
<name>A0A238K0Y1_9RHOB</name>
<dbReference type="NCBIfam" id="TIGR01430">
    <property type="entry name" value="aden_deam"/>
    <property type="match status" value="1"/>
</dbReference>
<dbReference type="GO" id="GO:0016814">
    <property type="term" value="F:hydrolase activity, acting on carbon-nitrogen (but not peptide) bonds, in cyclic amidines"/>
    <property type="evidence" value="ECO:0007669"/>
    <property type="project" value="UniProtKB-ARBA"/>
</dbReference>
<keyword evidence="3" id="KW-0479">Metal-binding</keyword>
<dbReference type="Pfam" id="PF00962">
    <property type="entry name" value="A_deaminase"/>
    <property type="match status" value="1"/>
</dbReference>
<keyword evidence="8" id="KW-1185">Reference proteome</keyword>
<evidence type="ECO:0000256" key="3">
    <source>
        <dbReference type="ARBA" id="ARBA00022723"/>
    </source>
</evidence>
<comment type="similarity">
    <text evidence="2">Belongs to the metallo-dependent hydrolases superfamily. Adenosine and AMP deaminases family.</text>
</comment>
<proteinExistence type="inferred from homology"/>
<evidence type="ECO:0000313" key="7">
    <source>
        <dbReference type="EMBL" id="SMX36550.1"/>
    </source>
</evidence>
<organism evidence="7 8">
    <name type="scientific">Pelagimonas varians</name>
    <dbReference type="NCBI Taxonomy" id="696760"/>
    <lineage>
        <taxon>Bacteria</taxon>
        <taxon>Pseudomonadati</taxon>
        <taxon>Pseudomonadota</taxon>
        <taxon>Alphaproteobacteria</taxon>
        <taxon>Rhodobacterales</taxon>
        <taxon>Roseobacteraceae</taxon>
        <taxon>Pelagimonas</taxon>
    </lineage>
</organism>
<gene>
    <name evidence="7" type="primary">add2</name>
    <name evidence="7" type="ORF">PEV8663_00845</name>
</gene>
<keyword evidence="4 7" id="KW-0378">Hydrolase</keyword>
<dbReference type="EC" id="3.5.4.-" evidence="7"/>
<dbReference type="PANTHER" id="PTHR43114">
    <property type="entry name" value="ADENINE DEAMINASE"/>
    <property type="match status" value="1"/>
</dbReference>
<dbReference type="Proteomes" id="UP000220836">
    <property type="component" value="Unassembled WGS sequence"/>
</dbReference>
<comment type="cofactor">
    <cofactor evidence="1">
        <name>Zn(2+)</name>
        <dbReference type="ChEBI" id="CHEBI:29105"/>
    </cofactor>
</comment>
<dbReference type="OrthoDB" id="105475at2"/>